<dbReference type="RefSeq" id="WP_118797611.1">
    <property type="nucleotide sequence ID" value="NZ_JAOQKJ010000003.1"/>
</dbReference>
<comment type="caution">
    <text evidence="1">The sequence shown here is derived from an EMBL/GenBank/DDBJ whole genome shotgun (WGS) entry which is preliminary data.</text>
</comment>
<keyword evidence="2" id="KW-1185">Reference proteome</keyword>
<gene>
    <name evidence="1" type="ORF">OCV77_03860</name>
</gene>
<protein>
    <submittedName>
        <fullName evidence="1">SPFH domain-containing protein</fullName>
    </submittedName>
</protein>
<evidence type="ECO:0000313" key="1">
    <source>
        <dbReference type="EMBL" id="MCU6743644.1"/>
    </source>
</evidence>
<sequence length="170" mass="18428">MKKNLISIVILALLIVNVVLSAVTLISVTGTNKKTAALVGDIAAAISIDLGEDGSEEEQETVPMSDVVTYDIADLTIPLESTDGDTANHVAVITVTFSMNSKDKDYKAYGDLSTRESLIKGEINDVVSSYTLEDIKVSSSEVEQQILERVQKMFDSKFIFNVTLSSALYQ</sequence>
<reference evidence="1 2" key="1">
    <citation type="journal article" date="2021" name="ISME Commun">
        <title>Automated analysis of genomic sequences facilitates high-throughput and comprehensive description of bacteria.</title>
        <authorList>
            <person name="Hitch T.C.A."/>
        </authorList>
    </citation>
    <scope>NUCLEOTIDE SEQUENCE [LARGE SCALE GENOMIC DNA]</scope>
    <source>
        <strain evidence="1 2">Sanger_18</strain>
    </source>
</reference>
<dbReference type="EMBL" id="JAOQKJ010000003">
    <property type="protein sequence ID" value="MCU6743644.1"/>
    <property type="molecule type" value="Genomic_DNA"/>
</dbReference>
<accession>A0ABT2T069</accession>
<organism evidence="1 2">
    <name type="scientific">Suilimivivens aceti</name>
    <dbReference type="NCBI Taxonomy" id="2981774"/>
    <lineage>
        <taxon>Bacteria</taxon>
        <taxon>Bacillati</taxon>
        <taxon>Bacillota</taxon>
        <taxon>Clostridia</taxon>
        <taxon>Lachnospirales</taxon>
        <taxon>Lachnospiraceae</taxon>
        <taxon>Suilimivivens</taxon>
    </lineage>
</organism>
<evidence type="ECO:0000313" key="2">
    <source>
        <dbReference type="Proteomes" id="UP001652432"/>
    </source>
</evidence>
<dbReference type="Proteomes" id="UP001652432">
    <property type="component" value="Unassembled WGS sequence"/>
</dbReference>
<name>A0ABT2T069_9FIRM</name>
<proteinExistence type="predicted"/>